<reference evidence="2" key="1">
    <citation type="submission" date="2018-06" db="EMBL/GenBank/DDBJ databases">
        <authorList>
            <person name="Zhirakovskaya E."/>
        </authorList>
    </citation>
    <scope>NUCLEOTIDE SEQUENCE</scope>
</reference>
<dbReference type="Gene3D" id="3.30.70.1290">
    <property type="entry name" value="Transposase IS200-like"/>
    <property type="match status" value="1"/>
</dbReference>
<organism evidence="2">
    <name type="scientific">hydrothermal vent metagenome</name>
    <dbReference type="NCBI Taxonomy" id="652676"/>
    <lineage>
        <taxon>unclassified sequences</taxon>
        <taxon>metagenomes</taxon>
        <taxon>ecological metagenomes</taxon>
    </lineage>
</organism>
<name>A0A3B0UNW3_9ZZZZ</name>
<dbReference type="InterPro" id="IPR002686">
    <property type="entry name" value="Transposase_17"/>
</dbReference>
<dbReference type="EMBL" id="UOES01000081">
    <property type="protein sequence ID" value="VAW26279.1"/>
    <property type="molecule type" value="Genomic_DNA"/>
</dbReference>
<dbReference type="GO" id="GO:0003677">
    <property type="term" value="F:DNA binding"/>
    <property type="evidence" value="ECO:0007669"/>
    <property type="project" value="InterPro"/>
</dbReference>
<feature type="domain" description="Transposase IS200-like" evidence="1">
    <location>
        <begin position="5"/>
        <end position="117"/>
    </location>
</feature>
<dbReference type="Pfam" id="PF01797">
    <property type="entry name" value="Y1_Tnp"/>
    <property type="match status" value="1"/>
</dbReference>
<dbReference type="SMART" id="SM01321">
    <property type="entry name" value="Y1_Tnp"/>
    <property type="match status" value="1"/>
</dbReference>
<proteinExistence type="predicted"/>
<dbReference type="GO" id="GO:0006313">
    <property type="term" value="P:DNA transposition"/>
    <property type="evidence" value="ECO:0007669"/>
    <property type="project" value="InterPro"/>
</dbReference>
<sequence>MSQSLSQVYIHCVFSTKNRVPMISKGIQDDLHKYIVGTATNLGSFVHAIYANPDHIHILCTLPRTITIAELISKIKSSSSKWLKTKGIANFSWQGGYGAFSVSSSKLEIVKRYILNQEVHHAKSSFQDEFKVFLKEYNIGYDEKYIWD</sequence>
<evidence type="ECO:0000313" key="2">
    <source>
        <dbReference type="EMBL" id="VAW26279.1"/>
    </source>
</evidence>
<protein>
    <recommendedName>
        <fullName evidence="1">Transposase IS200-like domain-containing protein</fullName>
    </recommendedName>
</protein>
<dbReference type="GO" id="GO:0004803">
    <property type="term" value="F:transposase activity"/>
    <property type="evidence" value="ECO:0007669"/>
    <property type="project" value="InterPro"/>
</dbReference>
<dbReference type="SUPFAM" id="SSF143422">
    <property type="entry name" value="Transposase IS200-like"/>
    <property type="match status" value="1"/>
</dbReference>
<dbReference type="PANTHER" id="PTHR33360:SF2">
    <property type="entry name" value="TRANSPOSASE FOR INSERTION SEQUENCE ELEMENT IS200"/>
    <property type="match status" value="1"/>
</dbReference>
<gene>
    <name evidence="2" type="ORF">MNBD_BACTEROID06-390</name>
</gene>
<evidence type="ECO:0000259" key="1">
    <source>
        <dbReference type="SMART" id="SM01321"/>
    </source>
</evidence>
<dbReference type="PANTHER" id="PTHR33360">
    <property type="entry name" value="TRANSPOSASE FOR INSERTION SEQUENCE ELEMENT IS200"/>
    <property type="match status" value="1"/>
</dbReference>
<dbReference type="InterPro" id="IPR036515">
    <property type="entry name" value="Transposase_17_sf"/>
</dbReference>
<dbReference type="AlphaFoldDB" id="A0A3B0UNW3"/>
<accession>A0A3B0UNW3</accession>
<dbReference type="NCBIfam" id="NF033573">
    <property type="entry name" value="transpos_IS200"/>
    <property type="match status" value="1"/>
</dbReference>